<dbReference type="InterPro" id="IPR026971">
    <property type="entry name" value="CND1/NCAPD3"/>
</dbReference>
<evidence type="ECO:0000313" key="14">
    <source>
        <dbReference type="EMBL" id="KAH8982888.1"/>
    </source>
</evidence>
<feature type="compositionally biased region" description="Gly residues" evidence="11">
    <location>
        <begin position="929"/>
        <end position="938"/>
    </location>
</feature>
<evidence type="ECO:0000259" key="13">
    <source>
        <dbReference type="Pfam" id="PF12922"/>
    </source>
</evidence>
<dbReference type="InterPro" id="IPR007673">
    <property type="entry name" value="Condensin_cplx_su1"/>
</dbReference>
<dbReference type="PANTHER" id="PTHR14222:SF2">
    <property type="entry name" value="CONDENSIN COMPLEX SUBUNIT 1"/>
    <property type="match status" value="1"/>
</dbReference>
<protein>
    <recommendedName>
        <fullName evidence="10">Condensin complex subunit 1</fullName>
    </recommendedName>
</protein>
<evidence type="ECO:0000256" key="2">
    <source>
        <dbReference type="ARBA" id="ARBA00004286"/>
    </source>
</evidence>
<feature type="region of interest" description="Disordered" evidence="11">
    <location>
        <begin position="1391"/>
        <end position="1434"/>
    </location>
</feature>
<reference evidence="14" key="1">
    <citation type="submission" date="2022-01" db="EMBL/GenBank/DDBJ databases">
        <title>Comparative genomics reveals a dynamic genome evolution in the ectomycorrhizal milk-cap (Lactarius) mushrooms.</title>
        <authorList>
            <consortium name="DOE Joint Genome Institute"/>
            <person name="Lebreton A."/>
            <person name="Tang N."/>
            <person name="Kuo A."/>
            <person name="LaButti K."/>
            <person name="Drula E."/>
            <person name="Barry K."/>
            <person name="Clum A."/>
            <person name="Lipzen A."/>
            <person name="Mousain D."/>
            <person name="Ng V."/>
            <person name="Wang R."/>
            <person name="Wang X."/>
            <person name="Dai Y."/>
            <person name="Henrissat B."/>
            <person name="Grigoriev I.V."/>
            <person name="Guerin-Laguette A."/>
            <person name="Yu F."/>
            <person name="Martin F.M."/>
        </authorList>
    </citation>
    <scope>NUCLEOTIDE SEQUENCE</scope>
    <source>
        <strain evidence="14">QP</strain>
    </source>
</reference>
<dbReference type="GO" id="GO:0000779">
    <property type="term" value="C:condensed chromosome, centromeric region"/>
    <property type="evidence" value="ECO:0007669"/>
    <property type="project" value="TreeGrafter"/>
</dbReference>
<accession>A0AAD4LDK2</accession>
<feature type="compositionally biased region" description="Acidic residues" evidence="11">
    <location>
        <begin position="517"/>
        <end position="540"/>
    </location>
</feature>
<feature type="domain" description="Condensin complex subunit 1 N-terminal" evidence="13">
    <location>
        <begin position="77"/>
        <end position="248"/>
    </location>
</feature>
<evidence type="ECO:0000256" key="9">
    <source>
        <dbReference type="ARBA" id="ARBA00023306"/>
    </source>
</evidence>
<evidence type="ECO:0000256" key="6">
    <source>
        <dbReference type="ARBA" id="ARBA00022776"/>
    </source>
</evidence>
<dbReference type="GO" id="GO:0042393">
    <property type="term" value="F:histone binding"/>
    <property type="evidence" value="ECO:0007669"/>
    <property type="project" value="TreeGrafter"/>
</dbReference>
<feature type="compositionally biased region" description="Low complexity" evidence="11">
    <location>
        <begin position="155"/>
        <end position="165"/>
    </location>
</feature>
<dbReference type="InterPro" id="IPR016024">
    <property type="entry name" value="ARM-type_fold"/>
</dbReference>
<dbReference type="Pfam" id="PF12922">
    <property type="entry name" value="Cnd1_N"/>
    <property type="match status" value="1"/>
</dbReference>
<feature type="region of interest" description="Disordered" evidence="11">
    <location>
        <begin position="889"/>
        <end position="945"/>
    </location>
</feature>
<evidence type="ECO:0000256" key="8">
    <source>
        <dbReference type="ARBA" id="ARBA00023242"/>
    </source>
</evidence>
<evidence type="ECO:0000256" key="10">
    <source>
        <dbReference type="PIRNR" id="PIRNR017127"/>
    </source>
</evidence>
<dbReference type="Gene3D" id="1.25.10.10">
    <property type="entry name" value="Leucine-rich Repeat Variant"/>
    <property type="match status" value="1"/>
</dbReference>
<feature type="compositionally biased region" description="Polar residues" evidence="11">
    <location>
        <begin position="1227"/>
        <end position="1237"/>
    </location>
</feature>
<comment type="similarity">
    <text evidence="3 10">Belongs to the CND1 (condensin subunit 1) family.</text>
</comment>
<keyword evidence="15" id="KW-1185">Reference proteome</keyword>
<dbReference type="Proteomes" id="UP001201163">
    <property type="component" value="Unassembled WGS sequence"/>
</dbReference>
<evidence type="ECO:0000256" key="4">
    <source>
        <dbReference type="ARBA" id="ARBA00022454"/>
    </source>
</evidence>
<evidence type="ECO:0000256" key="5">
    <source>
        <dbReference type="ARBA" id="ARBA00022618"/>
    </source>
</evidence>
<evidence type="ECO:0000259" key="12">
    <source>
        <dbReference type="Pfam" id="PF12717"/>
    </source>
</evidence>
<evidence type="ECO:0000256" key="1">
    <source>
        <dbReference type="ARBA" id="ARBA00004123"/>
    </source>
</evidence>
<comment type="caution">
    <text evidence="14">The sequence shown here is derived from an EMBL/GenBank/DDBJ whole genome shotgun (WGS) entry which is preliminary data.</text>
</comment>
<comment type="subcellular location">
    <subcellularLocation>
        <location evidence="2">Chromosome</location>
    </subcellularLocation>
    <subcellularLocation>
        <location evidence="1">Nucleus</location>
    </subcellularLocation>
</comment>
<organism evidence="14 15">
    <name type="scientific">Lactarius akahatsu</name>
    <dbReference type="NCBI Taxonomy" id="416441"/>
    <lineage>
        <taxon>Eukaryota</taxon>
        <taxon>Fungi</taxon>
        <taxon>Dikarya</taxon>
        <taxon>Basidiomycota</taxon>
        <taxon>Agaricomycotina</taxon>
        <taxon>Agaricomycetes</taxon>
        <taxon>Russulales</taxon>
        <taxon>Russulaceae</taxon>
        <taxon>Lactarius</taxon>
    </lineage>
</organism>
<dbReference type="PANTHER" id="PTHR14222">
    <property type="entry name" value="CONDENSIN"/>
    <property type="match status" value="1"/>
</dbReference>
<evidence type="ECO:0000256" key="3">
    <source>
        <dbReference type="ARBA" id="ARBA00009606"/>
    </source>
</evidence>
<dbReference type="GO" id="GO:0000796">
    <property type="term" value="C:condensin complex"/>
    <property type="evidence" value="ECO:0007669"/>
    <property type="project" value="TreeGrafter"/>
</dbReference>
<keyword evidence="6 10" id="KW-0498">Mitosis</keyword>
<keyword evidence="9 10" id="KW-0131">Cell cycle</keyword>
<evidence type="ECO:0000313" key="15">
    <source>
        <dbReference type="Proteomes" id="UP001201163"/>
    </source>
</evidence>
<proteinExistence type="inferred from homology"/>
<sequence>MANAFDLQEELQALQDTENYPIEREHDVRSMEPGEMDGLLQQAVSAIAESAEAVTSPDTFDVLRSFLKCADAVPGILMSKLLDVITSGFAAEVDAAAQDIDHEDQQTCAAHKVPIEMYAFLLNWSARSAEKVNGPDEDAPAAAAPAKSRKGRGGKAAQPRAAAKNRAPEWSWKDQIVPMLTLISKVLKLKTSKIWTVSGERDTFIGCLTAPAYHITENEQYMKSQPIKLGIYKVICLAVKHHGHGPAAQTTIMQSLQYYEHLSEPMAECLHVLLREFDHAQLGDEILREIAAKSFSAQDTKGPRHFSRFLTQFAEWAPRAVLKQISLLLSQLDSESYPMRMAIVEIIGHLIRELACSEDLASDAHQTQKQLNGLYDLLLERTLDLASYVRSKVFTVLSRLCDLPVKFPKQRLAITRAAVAALEDKVAGVRKNATSLIVKLIVTHPYGLMHGGLLGMQEWEERYREVVQELQKTEKALDDTLAGADAEGEQQEAGGGGESSSSNKKKRSRRRSKDAEDAMDVDEEDDADSIMDDEDEEEEAEPSRAEEGDVEGEGEGASSSSSKQKPKGGRKSELDMAALTDEQAALAALESNQLLHLRLRKRYYSEALNFIRQVEEAAQLIFQLLGSTHKTEVLESMEFFRVAHEYQLDSAEIGIKKMLHLIWSKDNSSMSEDGKELKGVRSRLLECYRSLYFDPLPDMEPKQQVNRIAKNMIELTYDATLAELTSLEEMMRYMMDDDQIHSDVVNKLWQVYSSERPLPKQQRRGAIIIIGMLALARRSVVQDRVDVLLKIGLGPIGKADLILAKYTCVALQRLNGSVKKVKGSLLDQSVRLDMDSPVFRKLQEAIEHPCRSREWFALSEQAINTVYALGDRPEVLSNTIIRNLTRRAFRRRPPTEEDPAAAEAPDPDVMDEDRPQSTQPLISTMPGSTQGGGGGGGTAAAKKSNDTGDAFELSQLLFVVGHVAIKHIVYLELVEREWKRQKQEKELAEKLARGAENDNASKDGEELDQVAGNAEDEIGDRMAAVRETELLYGPDSLLALYGPLLVRICGRPDQFKVRPSVRPSRYATSVLTPVQNTTLRAVATLSFSKFLCVSSNFCDANHHLLFRILETSKDANIRSNIAIALGDVAVSFSTIVDENSDELYRGLSDTDLVVKKNTLMVLTHLILNGMIKVKGQLGEMAKCLEDEEPRIADLAKLFFTDLSTKDNAIYNNLPDGPSLPLIYSSLTTPPRSHSHQPSLGRRTRHGRRGLPAHHALHLHLYREGTVRVAPRRPDDAPTHTSHDQEKQAESIVEKLCQRFRLSEDTRQWRDIAFCLSLLPFKSERSVKKLVEGLPFYRDKLHEEGVYARFQEILVKARSNKAANKPDSELNEFETVRAGSSHRRVHGGLICDYITGSGREPETRSGGPGVREARGGQEGGGQEARDASNGTEEAA</sequence>
<dbReference type="PIRSF" id="PIRSF017127">
    <property type="entry name" value="Condensin_D2"/>
    <property type="match status" value="1"/>
</dbReference>
<feature type="domain" description="Condensin complex subunit 1 C-terminal" evidence="12">
    <location>
        <begin position="1117"/>
        <end position="1215"/>
    </location>
</feature>
<keyword evidence="4" id="KW-0158">Chromosome</keyword>
<feature type="region of interest" description="Disordered" evidence="11">
    <location>
        <begin position="132"/>
        <end position="167"/>
    </location>
</feature>
<dbReference type="InterPro" id="IPR011989">
    <property type="entry name" value="ARM-like"/>
</dbReference>
<dbReference type="SUPFAM" id="SSF48371">
    <property type="entry name" value="ARM repeat"/>
    <property type="match status" value="1"/>
</dbReference>
<gene>
    <name evidence="14" type="ORF">EDB92DRAFT_1892551</name>
</gene>
<feature type="compositionally biased region" description="Acidic residues" evidence="11">
    <location>
        <begin position="896"/>
        <end position="911"/>
    </location>
</feature>
<evidence type="ECO:0000256" key="11">
    <source>
        <dbReference type="SAM" id="MobiDB-lite"/>
    </source>
</evidence>
<name>A0AAD4LDK2_9AGAM</name>
<feature type="region of interest" description="Disordered" evidence="11">
    <location>
        <begin position="1227"/>
        <end position="1246"/>
    </location>
</feature>
<evidence type="ECO:0000256" key="7">
    <source>
        <dbReference type="ARBA" id="ARBA00023067"/>
    </source>
</evidence>
<dbReference type="GO" id="GO:0007076">
    <property type="term" value="P:mitotic chromosome condensation"/>
    <property type="evidence" value="ECO:0007669"/>
    <property type="project" value="InterPro"/>
</dbReference>
<dbReference type="Pfam" id="PF12717">
    <property type="entry name" value="Cnd1"/>
    <property type="match status" value="1"/>
</dbReference>
<dbReference type="InterPro" id="IPR032682">
    <property type="entry name" value="Cnd1_C"/>
</dbReference>
<dbReference type="GO" id="GO:0051301">
    <property type="term" value="P:cell division"/>
    <property type="evidence" value="ECO:0007669"/>
    <property type="project" value="UniProtKB-KW"/>
</dbReference>
<comment type="function">
    <text evidence="10">Regulatory subunit of the condensin complex, a complex required for conversion of interphase chromatin into mitotic-like condense chromosomes. The condensin complex probably introduces positive supercoils into relaxed DNA in the presence of type I topoisomerases and converts nicked DNA into positive knotted forms in the presence of type II topoisomerases.</text>
</comment>
<keyword evidence="8" id="KW-0539">Nucleus</keyword>
<keyword evidence="5 10" id="KW-0132">Cell division</keyword>
<dbReference type="GO" id="GO:0005634">
    <property type="term" value="C:nucleus"/>
    <property type="evidence" value="ECO:0007669"/>
    <property type="project" value="UniProtKB-SubCell"/>
</dbReference>
<dbReference type="EMBL" id="JAKELL010000095">
    <property type="protein sequence ID" value="KAH8982888.1"/>
    <property type="molecule type" value="Genomic_DNA"/>
</dbReference>
<feature type="compositionally biased region" description="Basic residues" evidence="11">
    <location>
        <begin position="503"/>
        <end position="512"/>
    </location>
</feature>
<keyword evidence="7 10" id="KW-0226">DNA condensation</keyword>
<dbReference type="InterPro" id="IPR024324">
    <property type="entry name" value="Condensin_cplx_su1_N"/>
</dbReference>
<feature type="compositionally biased region" description="Polar residues" evidence="11">
    <location>
        <begin position="916"/>
        <end position="928"/>
    </location>
</feature>
<feature type="region of interest" description="Disordered" evidence="11">
    <location>
        <begin position="484"/>
        <end position="573"/>
    </location>
</feature>
<dbReference type="GO" id="GO:0010032">
    <property type="term" value="P:meiotic chromosome condensation"/>
    <property type="evidence" value="ECO:0007669"/>
    <property type="project" value="TreeGrafter"/>
</dbReference>